<proteinExistence type="predicted"/>
<dbReference type="InterPro" id="IPR008669">
    <property type="entry name" value="LSM_interact"/>
</dbReference>
<dbReference type="InterPro" id="IPR012677">
    <property type="entry name" value="Nucleotide-bd_a/b_plait_sf"/>
</dbReference>
<feature type="compositionally biased region" description="Polar residues" evidence="2">
    <location>
        <begin position="191"/>
        <end position="200"/>
    </location>
</feature>
<accession>A0AAP0S5F7</accession>
<dbReference type="InterPro" id="IPR035979">
    <property type="entry name" value="RBD_domain_sf"/>
</dbReference>
<sequence>MHRSGFTCRSLLPERHSGCVGDDNDVAAADTGGDRKEGEGKGFIFRKQRSCEDENGLHHWKNLAWVWCGSLLPRKMAFTGIMDAVDDDLISGTVIPHKQNLVRFESLVRELQGLAYVDFSDDAHLAAAVAKNRQMLLGKKLSIARSNPKQRRKNESTGQSVPVEHGKAVDHGSEQTNTVGSDSCESVGISKESTAPQAPSSAIRRHGDDNVQLKGKNTFALPRTIARPLGWTKNKPEPEEGVDEKPKSNDEFRKMFLKG</sequence>
<reference evidence="4 5" key="1">
    <citation type="journal article" date="2024" name="Plant J.">
        <title>Genome sequences and population genomics reveal climatic adaptation and genomic divergence between two closely related sweetgum species.</title>
        <authorList>
            <person name="Xu W.Q."/>
            <person name="Ren C.Q."/>
            <person name="Zhang X.Y."/>
            <person name="Comes H.P."/>
            <person name="Liu X.H."/>
            <person name="Li Y.G."/>
            <person name="Kettle C.J."/>
            <person name="Jalonen R."/>
            <person name="Gaisberger H."/>
            <person name="Ma Y.Z."/>
            <person name="Qiu Y.X."/>
        </authorList>
    </citation>
    <scope>NUCLEOTIDE SEQUENCE [LARGE SCALE GENOMIC DNA]</scope>
    <source>
        <strain evidence="4">Hangzhou</strain>
    </source>
</reference>
<organism evidence="4 5">
    <name type="scientific">Liquidambar formosana</name>
    <name type="common">Formosan gum</name>
    <dbReference type="NCBI Taxonomy" id="63359"/>
    <lineage>
        <taxon>Eukaryota</taxon>
        <taxon>Viridiplantae</taxon>
        <taxon>Streptophyta</taxon>
        <taxon>Embryophyta</taxon>
        <taxon>Tracheophyta</taxon>
        <taxon>Spermatophyta</taxon>
        <taxon>Magnoliopsida</taxon>
        <taxon>eudicotyledons</taxon>
        <taxon>Gunneridae</taxon>
        <taxon>Pentapetalae</taxon>
        <taxon>Saxifragales</taxon>
        <taxon>Altingiaceae</taxon>
        <taxon>Liquidambar</taxon>
    </lineage>
</organism>
<evidence type="ECO:0000313" key="5">
    <source>
        <dbReference type="Proteomes" id="UP001415857"/>
    </source>
</evidence>
<dbReference type="Gene3D" id="3.30.70.330">
    <property type="match status" value="1"/>
</dbReference>
<keyword evidence="1" id="KW-0694">RNA-binding</keyword>
<comment type="caution">
    <text evidence="4">The sequence shown here is derived from an EMBL/GenBank/DDBJ whole genome shotgun (WGS) entry which is preliminary data.</text>
</comment>
<name>A0AAP0S5F7_LIQFO</name>
<dbReference type="EMBL" id="JBBPBK010000004">
    <property type="protein sequence ID" value="KAK9287375.1"/>
    <property type="molecule type" value="Genomic_DNA"/>
</dbReference>
<dbReference type="AlphaFoldDB" id="A0AAP0S5F7"/>
<dbReference type="SUPFAM" id="SSF54928">
    <property type="entry name" value="RNA-binding domain, RBD"/>
    <property type="match status" value="1"/>
</dbReference>
<feature type="compositionally biased region" description="Polar residues" evidence="2">
    <location>
        <begin position="174"/>
        <end position="184"/>
    </location>
</feature>
<feature type="compositionally biased region" description="Basic and acidic residues" evidence="2">
    <location>
        <begin position="234"/>
        <end position="259"/>
    </location>
</feature>
<evidence type="ECO:0000313" key="4">
    <source>
        <dbReference type="EMBL" id="KAK9287375.1"/>
    </source>
</evidence>
<feature type="region of interest" description="Disordered" evidence="2">
    <location>
        <begin position="141"/>
        <end position="259"/>
    </location>
</feature>
<dbReference type="GO" id="GO:0003723">
    <property type="term" value="F:RNA binding"/>
    <property type="evidence" value="ECO:0007669"/>
    <property type="project" value="UniProtKB-KW"/>
</dbReference>
<dbReference type="Pfam" id="PF05391">
    <property type="entry name" value="Lsm_interact"/>
    <property type="match status" value="1"/>
</dbReference>
<feature type="domain" description="LSM-interacting" evidence="3">
    <location>
        <begin position="243"/>
        <end position="258"/>
    </location>
</feature>
<dbReference type="Proteomes" id="UP001415857">
    <property type="component" value="Unassembled WGS sequence"/>
</dbReference>
<evidence type="ECO:0000259" key="3">
    <source>
        <dbReference type="Pfam" id="PF05391"/>
    </source>
</evidence>
<keyword evidence="5" id="KW-1185">Reference proteome</keyword>
<feature type="compositionally biased region" description="Basic and acidic residues" evidence="2">
    <location>
        <begin position="164"/>
        <end position="173"/>
    </location>
</feature>
<evidence type="ECO:0000256" key="2">
    <source>
        <dbReference type="SAM" id="MobiDB-lite"/>
    </source>
</evidence>
<gene>
    <name evidence="4" type="ORF">L1049_015793</name>
</gene>
<evidence type="ECO:0000256" key="1">
    <source>
        <dbReference type="ARBA" id="ARBA00022884"/>
    </source>
</evidence>
<protein>
    <recommendedName>
        <fullName evidence="3">LSM-interacting domain-containing protein</fullName>
    </recommendedName>
</protein>